<keyword evidence="2" id="KW-0472">Membrane</keyword>
<name>A0A2S6GVG0_9PSEU</name>
<dbReference type="RefSeq" id="WP_104478700.1">
    <property type="nucleotide sequence ID" value="NZ_CP154825.1"/>
</dbReference>
<feature type="region of interest" description="Disordered" evidence="1">
    <location>
        <begin position="1"/>
        <end position="23"/>
    </location>
</feature>
<organism evidence="3 4">
    <name type="scientific">Actinokineospora auranticolor</name>
    <dbReference type="NCBI Taxonomy" id="155976"/>
    <lineage>
        <taxon>Bacteria</taxon>
        <taxon>Bacillati</taxon>
        <taxon>Actinomycetota</taxon>
        <taxon>Actinomycetes</taxon>
        <taxon>Pseudonocardiales</taxon>
        <taxon>Pseudonocardiaceae</taxon>
        <taxon>Actinokineospora</taxon>
    </lineage>
</organism>
<evidence type="ECO:0000256" key="2">
    <source>
        <dbReference type="SAM" id="Phobius"/>
    </source>
</evidence>
<reference evidence="3 4" key="1">
    <citation type="submission" date="2018-02" db="EMBL/GenBank/DDBJ databases">
        <title>Genomic Encyclopedia of Archaeal and Bacterial Type Strains, Phase II (KMG-II): from individual species to whole genera.</title>
        <authorList>
            <person name="Goeker M."/>
        </authorList>
    </citation>
    <scope>NUCLEOTIDE SEQUENCE [LARGE SCALE GENOMIC DNA]</scope>
    <source>
        <strain evidence="3 4">YU 961-1</strain>
    </source>
</reference>
<feature type="transmembrane region" description="Helical" evidence="2">
    <location>
        <begin position="39"/>
        <end position="57"/>
    </location>
</feature>
<feature type="compositionally biased region" description="Basic and acidic residues" evidence="1">
    <location>
        <begin position="7"/>
        <end position="18"/>
    </location>
</feature>
<dbReference type="OrthoDB" id="5178481at2"/>
<dbReference type="Proteomes" id="UP000239203">
    <property type="component" value="Unassembled WGS sequence"/>
</dbReference>
<dbReference type="AlphaFoldDB" id="A0A2S6GVG0"/>
<keyword evidence="2" id="KW-1133">Transmembrane helix</keyword>
<accession>A0A2S6GVG0</accession>
<gene>
    <name evidence="3" type="ORF">CLV40_104442</name>
</gene>
<evidence type="ECO:0000313" key="4">
    <source>
        <dbReference type="Proteomes" id="UP000239203"/>
    </source>
</evidence>
<evidence type="ECO:0000256" key="1">
    <source>
        <dbReference type="SAM" id="MobiDB-lite"/>
    </source>
</evidence>
<keyword evidence="4" id="KW-1185">Reference proteome</keyword>
<evidence type="ECO:0000313" key="3">
    <source>
        <dbReference type="EMBL" id="PPK69189.1"/>
    </source>
</evidence>
<sequence>MGDPVDEMLREAGREWREAQPPPPEVDLERFGVERRWRVGAVAAAVVVISVGAVVLWPSGSPSGGSASNPAAEEPFVTISPAAPAPRAEVVRDGDTVEATGYARILPGVPARFCAIAPVPGGSAPETQPCHFGVPVTGLDPATEHWANLTLRGVWRDGGLTVTSQSAAKLSEQDPFGPLERGVPCPAPPGDWQAGPMDETAVREYLSQHPEQFHPLRLGMTPAQTGTPRFLQVLVVEVVNGDPRAARRELRARYTGNLCTVVAPGRSTIADQERARQVSDDVLAPLMEDPATGVYLREVEDGRAIAEAVALTPELAAKLAASGSDLIDLRPWLTRVP</sequence>
<proteinExistence type="predicted"/>
<dbReference type="EMBL" id="PTIX01000004">
    <property type="protein sequence ID" value="PPK69189.1"/>
    <property type="molecule type" value="Genomic_DNA"/>
</dbReference>
<comment type="caution">
    <text evidence="3">The sequence shown here is derived from an EMBL/GenBank/DDBJ whole genome shotgun (WGS) entry which is preliminary data.</text>
</comment>
<protein>
    <submittedName>
        <fullName evidence="3">Uncharacterized protein</fullName>
    </submittedName>
</protein>
<keyword evidence="2" id="KW-0812">Transmembrane</keyword>